<dbReference type="SUPFAM" id="SSF89733">
    <property type="entry name" value="L-sulfolactate dehydrogenase-like"/>
    <property type="match status" value="1"/>
</dbReference>
<protein>
    <submittedName>
        <fullName evidence="3">Ldh family oxidoreductase</fullName>
    </submittedName>
</protein>
<organism evidence="3 4">
    <name type="scientific">Halalkalibacter oceani</name>
    <dbReference type="NCBI Taxonomy" id="1653776"/>
    <lineage>
        <taxon>Bacteria</taxon>
        <taxon>Bacillati</taxon>
        <taxon>Bacillota</taxon>
        <taxon>Bacilli</taxon>
        <taxon>Bacillales</taxon>
        <taxon>Bacillaceae</taxon>
        <taxon>Halalkalibacter</taxon>
    </lineage>
</organism>
<comment type="caution">
    <text evidence="3">The sequence shown here is derived from an EMBL/GenBank/DDBJ whole genome shotgun (WGS) entry which is preliminary data.</text>
</comment>
<evidence type="ECO:0000256" key="1">
    <source>
        <dbReference type="ARBA" id="ARBA00006056"/>
    </source>
</evidence>
<dbReference type="InterPro" id="IPR036111">
    <property type="entry name" value="Mal/L-sulfo/L-lacto_DH-like_sf"/>
</dbReference>
<dbReference type="Gene3D" id="3.30.1370.60">
    <property type="entry name" value="Hypothetical oxidoreductase yiak, domain 2"/>
    <property type="match status" value="1"/>
</dbReference>
<dbReference type="PANTHER" id="PTHR11091:SF0">
    <property type="entry name" value="MALATE DEHYDROGENASE"/>
    <property type="match status" value="1"/>
</dbReference>
<accession>A0A9X2DM01</accession>
<dbReference type="AlphaFoldDB" id="A0A9X2DM01"/>
<dbReference type="InterPro" id="IPR043143">
    <property type="entry name" value="Mal/L-sulf/L-lact_DH-like_NADP"/>
</dbReference>
<reference evidence="3" key="1">
    <citation type="submission" date="2022-05" db="EMBL/GenBank/DDBJ databases">
        <title>Comparative Genomics of Spacecraft Associated Microbes.</title>
        <authorList>
            <person name="Tran M.T."/>
            <person name="Wright A."/>
            <person name="Seuylemezian A."/>
            <person name="Eisen J."/>
            <person name="Coil D."/>
        </authorList>
    </citation>
    <scope>NUCLEOTIDE SEQUENCE</scope>
    <source>
        <strain evidence="3">214.1.1</strain>
    </source>
</reference>
<evidence type="ECO:0000313" key="3">
    <source>
        <dbReference type="EMBL" id="MCM3712577.1"/>
    </source>
</evidence>
<gene>
    <name evidence="3" type="ORF">M3202_00650</name>
</gene>
<dbReference type="Pfam" id="PF02615">
    <property type="entry name" value="Ldh_2"/>
    <property type="match status" value="1"/>
</dbReference>
<keyword evidence="4" id="KW-1185">Reference proteome</keyword>
<dbReference type="InterPro" id="IPR043144">
    <property type="entry name" value="Mal/L-sulf/L-lact_DH-like_ah"/>
</dbReference>
<sequence>MTRIKEAVLTEWIGQILTGSGLDQEQAQMISEHLVLANLRGVDSHGISKIDVYCKRLEKGIVNKKLNFHITKETPVSALIDGENSMGISLATKGIKLAVQKAKEVGVGIVGISHSNHAGMLAAYTDYAAQHDCISIAVTNAPSVMAPWGGRTPFFGTNPISYSIPTGGEMNIVFDMATTTVAKGKIVLAEKENKSIPVGWAISKDGRETTDPKEALEGLLLPVGGPKGYGLSFLVETLSSLFTGAAYGPYIGSLFDDFEHEQNVGQFFFVMRADLFQELDVFKARVDQMAQEIKGIERMQGVDRIYLPGEIEFERTRELRQNGIPVSAQMLETLQAISDQLGIKTEQFSPVG</sequence>
<dbReference type="RefSeq" id="WP_251221454.1">
    <property type="nucleotide sequence ID" value="NZ_JAMBOL010000001.1"/>
</dbReference>
<dbReference type="Gene3D" id="1.10.1530.10">
    <property type="match status" value="1"/>
</dbReference>
<dbReference type="Proteomes" id="UP001139179">
    <property type="component" value="Unassembled WGS sequence"/>
</dbReference>
<dbReference type="PANTHER" id="PTHR11091">
    <property type="entry name" value="OXIDOREDUCTASE-RELATED"/>
    <property type="match status" value="1"/>
</dbReference>
<evidence type="ECO:0000313" key="4">
    <source>
        <dbReference type="Proteomes" id="UP001139179"/>
    </source>
</evidence>
<evidence type="ECO:0000256" key="2">
    <source>
        <dbReference type="ARBA" id="ARBA00023002"/>
    </source>
</evidence>
<dbReference type="InterPro" id="IPR003767">
    <property type="entry name" value="Malate/L-lactate_DH-like"/>
</dbReference>
<dbReference type="EMBL" id="JAMBOL010000001">
    <property type="protein sequence ID" value="MCM3712577.1"/>
    <property type="molecule type" value="Genomic_DNA"/>
</dbReference>
<proteinExistence type="inferred from homology"/>
<name>A0A9X2DM01_9BACI</name>
<dbReference type="GO" id="GO:0016491">
    <property type="term" value="F:oxidoreductase activity"/>
    <property type="evidence" value="ECO:0007669"/>
    <property type="project" value="UniProtKB-KW"/>
</dbReference>
<keyword evidence="2" id="KW-0560">Oxidoreductase</keyword>
<comment type="similarity">
    <text evidence="1">Belongs to the LDH2/MDH2 oxidoreductase family.</text>
</comment>